<evidence type="ECO:0000259" key="8">
    <source>
        <dbReference type="Pfam" id="PF09335"/>
    </source>
</evidence>
<feature type="transmembrane region" description="Helical" evidence="7">
    <location>
        <begin position="52"/>
        <end position="76"/>
    </location>
</feature>
<dbReference type="GO" id="GO:0005886">
    <property type="term" value="C:plasma membrane"/>
    <property type="evidence" value="ECO:0007669"/>
    <property type="project" value="UniProtKB-SubCell"/>
</dbReference>
<evidence type="ECO:0000313" key="9">
    <source>
        <dbReference type="EMBL" id="RAU82893.1"/>
    </source>
</evidence>
<gene>
    <name evidence="9" type="ORF">DP923_06500</name>
</gene>
<dbReference type="PANTHER" id="PTHR30353:SF0">
    <property type="entry name" value="TRANSMEMBRANE PROTEIN"/>
    <property type="match status" value="1"/>
</dbReference>
<keyword evidence="10" id="KW-1185">Reference proteome</keyword>
<reference evidence="9 10" key="1">
    <citation type="submission" date="2018-06" db="EMBL/GenBank/DDBJ databases">
        <authorList>
            <person name="Liu Z.-W."/>
        </authorList>
    </citation>
    <scope>NUCLEOTIDE SEQUENCE [LARGE SCALE GENOMIC DNA]</scope>
    <source>
        <strain evidence="9 10">2b14</strain>
    </source>
</reference>
<proteinExistence type="inferred from homology"/>
<evidence type="ECO:0000256" key="1">
    <source>
        <dbReference type="ARBA" id="ARBA00004651"/>
    </source>
</evidence>
<feature type="domain" description="VTT" evidence="8">
    <location>
        <begin position="34"/>
        <end position="159"/>
    </location>
</feature>
<dbReference type="RefSeq" id="WP_112305042.1">
    <property type="nucleotide sequence ID" value="NZ_QMDV01000002.1"/>
</dbReference>
<protein>
    <submittedName>
        <fullName evidence="9">DedA family protein</fullName>
    </submittedName>
</protein>
<sequence length="197" mass="21667">MDTTSLIEWGGFLLIVILIFAETGLLIGLVVPGGETLVFTAGLLVSTGTLKIPLAVLLVALIIASIIGDSSGYYIGKKFGKKLYNKEDTWYFKKKYLHLATDYFSKHSKAAIIFGKFLPIIRPFSPVVSGTTDIKFTNFMFLTVTASILYMCTFALAGYLLGSQFPAIKDYLGWILPISIIVALIPVIKQVRKAKDE</sequence>
<feature type="transmembrane region" description="Helical" evidence="7">
    <location>
        <begin position="139"/>
        <end position="159"/>
    </location>
</feature>
<accession>A0A364RF32</accession>
<dbReference type="InterPro" id="IPR032816">
    <property type="entry name" value="VTT_dom"/>
</dbReference>
<comment type="caution">
    <text evidence="9">The sequence shown here is derived from an EMBL/GenBank/DDBJ whole genome shotgun (WGS) entry which is preliminary data.</text>
</comment>
<dbReference type="Proteomes" id="UP000251692">
    <property type="component" value="Unassembled WGS sequence"/>
</dbReference>
<feature type="transmembrane region" description="Helical" evidence="7">
    <location>
        <begin position="12"/>
        <end position="32"/>
    </location>
</feature>
<reference evidence="9 10" key="2">
    <citation type="submission" date="2018-07" db="EMBL/GenBank/DDBJ databases">
        <title>Pontibacter sp. 2b14 genomic sequence and assembly.</title>
        <authorList>
            <person name="Du Z.-J."/>
        </authorList>
    </citation>
    <scope>NUCLEOTIDE SEQUENCE [LARGE SCALE GENOMIC DNA]</scope>
    <source>
        <strain evidence="9 10">2b14</strain>
    </source>
</reference>
<organism evidence="9 10">
    <name type="scientific">Pontibacter arcticus</name>
    <dbReference type="NCBI Taxonomy" id="2080288"/>
    <lineage>
        <taxon>Bacteria</taxon>
        <taxon>Pseudomonadati</taxon>
        <taxon>Bacteroidota</taxon>
        <taxon>Cytophagia</taxon>
        <taxon>Cytophagales</taxon>
        <taxon>Hymenobacteraceae</taxon>
        <taxon>Pontibacter</taxon>
    </lineage>
</organism>
<evidence type="ECO:0000313" key="10">
    <source>
        <dbReference type="Proteomes" id="UP000251692"/>
    </source>
</evidence>
<dbReference type="OrthoDB" id="9813426at2"/>
<keyword evidence="6 7" id="KW-0472">Membrane</keyword>
<evidence type="ECO:0000256" key="7">
    <source>
        <dbReference type="RuleBase" id="RU367016"/>
    </source>
</evidence>
<name>A0A364RF32_9BACT</name>
<dbReference type="PANTHER" id="PTHR30353">
    <property type="entry name" value="INNER MEMBRANE PROTEIN DEDA-RELATED"/>
    <property type="match status" value="1"/>
</dbReference>
<keyword evidence="4 7" id="KW-0812">Transmembrane</keyword>
<keyword evidence="5 7" id="KW-1133">Transmembrane helix</keyword>
<comment type="similarity">
    <text evidence="2 7">Belongs to the DedA family.</text>
</comment>
<feature type="transmembrane region" description="Helical" evidence="7">
    <location>
        <begin position="171"/>
        <end position="188"/>
    </location>
</feature>
<evidence type="ECO:0000256" key="2">
    <source>
        <dbReference type="ARBA" id="ARBA00010792"/>
    </source>
</evidence>
<evidence type="ECO:0000256" key="3">
    <source>
        <dbReference type="ARBA" id="ARBA00022475"/>
    </source>
</evidence>
<dbReference type="InterPro" id="IPR032818">
    <property type="entry name" value="DedA-like"/>
</dbReference>
<evidence type="ECO:0000256" key="4">
    <source>
        <dbReference type="ARBA" id="ARBA00022692"/>
    </source>
</evidence>
<comment type="subcellular location">
    <subcellularLocation>
        <location evidence="1 7">Cell membrane</location>
        <topology evidence="1 7">Multi-pass membrane protein</topology>
    </subcellularLocation>
</comment>
<evidence type="ECO:0000256" key="6">
    <source>
        <dbReference type="ARBA" id="ARBA00023136"/>
    </source>
</evidence>
<evidence type="ECO:0000256" key="5">
    <source>
        <dbReference type="ARBA" id="ARBA00022989"/>
    </source>
</evidence>
<dbReference type="EMBL" id="QMDV01000002">
    <property type="protein sequence ID" value="RAU82893.1"/>
    <property type="molecule type" value="Genomic_DNA"/>
</dbReference>
<dbReference type="AlphaFoldDB" id="A0A364RF32"/>
<keyword evidence="3 7" id="KW-1003">Cell membrane</keyword>
<dbReference type="Pfam" id="PF09335">
    <property type="entry name" value="VTT_dom"/>
    <property type="match status" value="1"/>
</dbReference>